<accession>A0A090IGB4</accession>
<dbReference type="FunFam" id="1.10.940.10:FF:000001">
    <property type="entry name" value="Transcription antitermination factor NusB"/>
    <property type="match status" value="1"/>
</dbReference>
<evidence type="ECO:0000256" key="6">
    <source>
        <dbReference type="HAMAP-Rule" id="MF_00073"/>
    </source>
</evidence>
<dbReference type="STRING" id="80854.MVIS_3736"/>
<dbReference type="HAMAP" id="MF_00073">
    <property type="entry name" value="NusB"/>
    <property type="match status" value="1"/>
</dbReference>
<dbReference type="Gene3D" id="1.10.940.10">
    <property type="entry name" value="NusB-like"/>
    <property type="match status" value="1"/>
</dbReference>
<dbReference type="InterPro" id="IPR011605">
    <property type="entry name" value="NusB_fam"/>
</dbReference>
<dbReference type="KEGG" id="mvs:MVIS_3736"/>
<keyword evidence="3 6" id="KW-0694">RNA-binding</keyword>
<sequence length="140" mass="16138">MKPSERSKARQFATQAIYQWQMTQETVANIEHQFVTEQDFSDTDAVYFRELVLGVSLNSAELDELMTPFLSRPLDDLDLVEKAILRLSTFELTKRQDVPYKVVINESIELAKDFGAEDSHKFVNGVLDKIVSKLQLRLKK</sequence>
<evidence type="ECO:0000256" key="2">
    <source>
        <dbReference type="ARBA" id="ARBA00022814"/>
    </source>
</evidence>
<dbReference type="GO" id="GO:0003723">
    <property type="term" value="F:RNA binding"/>
    <property type="evidence" value="ECO:0007669"/>
    <property type="project" value="UniProtKB-UniRule"/>
</dbReference>
<evidence type="ECO:0000256" key="4">
    <source>
        <dbReference type="ARBA" id="ARBA00023015"/>
    </source>
</evidence>
<dbReference type="SUPFAM" id="SSF48013">
    <property type="entry name" value="NusB-like"/>
    <property type="match status" value="1"/>
</dbReference>
<dbReference type="GO" id="GO:0031564">
    <property type="term" value="P:transcription antitermination"/>
    <property type="evidence" value="ECO:0007669"/>
    <property type="project" value="UniProtKB-KW"/>
</dbReference>
<keyword evidence="5 6" id="KW-0804">Transcription</keyword>
<dbReference type="NCBIfam" id="TIGR01951">
    <property type="entry name" value="nusB"/>
    <property type="match status" value="1"/>
</dbReference>
<evidence type="ECO:0000256" key="1">
    <source>
        <dbReference type="ARBA" id="ARBA00005952"/>
    </source>
</evidence>
<reference evidence="9 11" key="2">
    <citation type="submission" date="2016-11" db="EMBL/GenBank/DDBJ databases">
        <authorList>
            <person name="Jaros S."/>
            <person name="Januszkiewicz K."/>
            <person name="Wedrychowicz H."/>
        </authorList>
    </citation>
    <scope>NUCLEOTIDE SEQUENCE [LARGE SCALE GENOMIC DNA]</scope>
    <source>
        <strain evidence="9">NVI 5450</strain>
    </source>
</reference>
<dbReference type="Proteomes" id="UP000182660">
    <property type="component" value="Unassembled WGS sequence"/>
</dbReference>
<dbReference type="RefSeq" id="WP_045111725.1">
    <property type="nucleotide sequence ID" value="NZ_CAWQZC010000133.1"/>
</dbReference>
<evidence type="ECO:0000313" key="10">
    <source>
        <dbReference type="Proteomes" id="UP000182660"/>
    </source>
</evidence>
<feature type="domain" description="NusB/RsmB/TIM44" evidence="7">
    <location>
        <begin position="8"/>
        <end position="131"/>
    </location>
</feature>
<name>A0A090IGB4_9GAMM</name>
<dbReference type="EMBL" id="FPLJ01000047">
    <property type="protein sequence ID" value="SGY90011.1"/>
    <property type="molecule type" value="Genomic_DNA"/>
</dbReference>
<dbReference type="InterPro" id="IPR035926">
    <property type="entry name" value="NusB-like_sf"/>
</dbReference>
<comment type="similarity">
    <text evidence="1 6">Belongs to the NusB family.</text>
</comment>
<protein>
    <recommendedName>
        <fullName evidence="6">Transcription antitermination protein NusB</fullName>
    </recommendedName>
    <alternativeName>
        <fullName evidence="6">Antitermination factor NusB</fullName>
    </alternativeName>
</protein>
<dbReference type="GeneID" id="61295748"/>
<keyword evidence="2 6" id="KW-0889">Transcription antitermination</keyword>
<evidence type="ECO:0000256" key="3">
    <source>
        <dbReference type="ARBA" id="ARBA00022884"/>
    </source>
</evidence>
<evidence type="ECO:0000313" key="9">
    <source>
        <dbReference type="EMBL" id="SGY98398.1"/>
    </source>
</evidence>
<dbReference type="GO" id="GO:0005829">
    <property type="term" value="C:cytosol"/>
    <property type="evidence" value="ECO:0007669"/>
    <property type="project" value="TreeGrafter"/>
</dbReference>
<dbReference type="Proteomes" id="UP000183794">
    <property type="component" value="Unassembled WGS sequence"/>
</dbReference>
<dbReference type="InterPro" id="IPR006027">
    <property type="entry name" value="NusB_RsmB_TIM44"/>
</dbReference>
<organism evidence="9 11">
    <name type="scientific">Moritella viscosa</name>
    <dbReference type="NCBI Taxonomy" id="80854"/>
    <lineage>
        <taxon>Bacteria</taxon>
        <taxon>Pseudomonadati</taxon>
        <taxon>Pseudomonadota</taxon>
        <taxon>Gammaproteobacteria</taxon>
        <taxon>Alteromonadales</taxon>
        <taxon>Moritellaceae</taxon>
        <taxon>Moritella</taxon>
    </lineage>
</organism>
<reference evidence="8 10" key="1">
    <citation type="submission" date="2016-11" db="EMBL/GenBank/DDBJ databases">
        <authorList>
            <person name="Klemetsen T."/>
        </authorList>
    </citation>
    <scope>NUCLEOTIDE SEQUENCE [LARGE SCALE GENOMIC DNA]</scope>
    <source>
        <strain evidence="8">MT 2528</strain>
    </source>
</reference>
<proteinExistence type="inferred from homology"/>
<dbReference type="GO" id="GO:0006353">
    <property type="term" value="P:DNA-templated transcription termination"/>
    <property type="evidence" value="ECO:0007669"/>
    <property type="project" value="UniProtKB-UniRule"/>
</dbReference>
<keyword evidence="10" id="KW-1185">Reference proteome</keyword>
<dbReference type="PANTHER" id="PTHR11078:SF3">
    <property type="entry name" value="ANTITERMINATION NUSB DOMAIN-CONTAINING PROTEIN"/>
    <property type="match status" value="1"/>
</dbReference>
<evidence type="ECO:0000313" key="8">
    <source>
        <dbReference type="EMBL" id="SGY90011.1"/>
    </source>
</evidence>
<dbReference type="Pfam" id="PF01029">
    <property type="entry name" value="NusB"/>
    <property type="match status" value="1"/>
</dbReference>
<comment type="function">
    <text evidence="6">Involved in transcription antitermination. Required for transcription of ribosomal RNA (rRNA) genes. Binds specifically to the boxA antiterminator sequence of the ribosomal RNA (rrn) operons.</text>
</comment>
<keyword evidence="4 6" id="KW-0805">Transcription regulation</keyword>
<evidence type="ECO:0000256" key="5">
    <source>
        <dbReference type="ARBA" id="ARBA00023163"/>
    </source>
</evidence>
<gene>
    <name evidence="6" type="primary">nusB</name>
    <name evidence="8" type="ORF">MT2528_1840</name>
    <name evidence="9" type="ORF">NVI5450_2065</name>
</gene>
<dbReference type="PANTHER" id="PTHR11078">
    <property type="entry name" value="N UTILIZATION SUBSTANCE PROTEIN B-RELATED"/>
    <property type="match status" value="1"/>
</dbReference>
<dbReference type="CDD" id="cd00619">
    <property type="entry name" value="Terminator_NusB"/>
    <property type="match status" value="1"/>
</dbReference>
<evidence type="ECO:0000259" key="7">
    <source>
        <dbReference type="Pfam" id="PF01029"/>
    </source>
</evidence>
<dbReference type="AlphaFoldDB" id="A0A090IGB4"/>
<dbReference type="EMBL" id="FPLD01000056">
    <property type="protein sequence ID" value="SGY98398.1"/>
    <property type="molecule type" value="Genomic_DNA"/>
</dbReference>
<evidence type="ECO:0000313" key="11">
    <source>
        <dbReference type="Proteomes" id="UP000183794"/>
    </source>
</evidence>
<dbReference type="OrthoDB" id="9789556at2"/>
<dbReference type="PATRIC" id="fig|80854.5.peg.3955"/>
<dbReference type="HOGENOM" id="CLU_087843_4_1_6"/>